<evidence type="ECO:0000313" key="2">
    <source>
        <dbReference type="EMBL" id="KAK8554180.1"/>
    </source>
</evidence>
<dbReference type="EMBL" id="JBBPBM010000019">
    <property type="protein sequence ID" value="KAK8554180.1"/>
    <property type="molecule type" value="Genomic_DNA"/>
</dbReference>
<dbReference type="PANTHER" id="PTHR35119:SF1">
    <property type="entry name" value="PROTEIN POLYCHOME"/>
    <property type="match status" value="1"/>
</dbReference>
<proteinExistence type="predicted"/>
<name>A0ABR2E8K2_9ROSI</name>
<keyword evidence="3" id="KW-1185">Reference proteome</keyword>
<dbReference type="PANTHER" id="PTHR35119">
    <property type="entry name" value="PROTEIN POLYCHOME"/>
    <property type="match status" value="1"/>
</dbReference>
<reference evidence="2 3" key="1">
    <citation type="journal article" date="2024" name="G3 (Bethesda)">
        <title>Genome assembly of Hibiscus sabdariffa L. provides insights into metabolisms of medicinal natural products.</title>
        <authorList>
            <person name="Kim T."/>
        </authorList>
    </citation>
    <scope>NUCLEOTIDE SEQUENCE [LARGE SCALE GENOMIC DNA]</scope>
    <source>
        <strain evidence="2">TK-2024</strain>
        <tissue evidence="2">Old leaves</tissue>
    </source>
</reference>
<feature type="region of interest" description="Disordered" evidence="1">
    <location>
        <begin position="110"/>
        <end position="129"/>
    </location>
</feature>
<gene>
    <name evidence="2" type="ORF">V6N12_031151</name>
</gene>
<feature type="compositionally biased region" description="Basic residues" evidence="1">
    <location>
        <begin position="110"/>
        <end position="123"/>
    </location>
</feature>
<feature type="compositionally biased region" description="Polar residues" evidence="1">
    <location>
        <begin position="43"/>
        <end position="52"/>
    </location>
</feature>
<comment type="caution">
    <text evidence="2">The sequence shown here is derived from an EMBL/GenBank/DDBJ whole genome shotgun (WGS) entry which is preliminary data.</text>
</comment>
<dbReference type="Proteomes" id="UP001472677">
    <property type="component" value="Unassembled WGS sequence"/>
</dbReference>
<protein>
    <submittedName>
        <fullName evidence="2">Uncharacterized protein</fullName>
    </submittedName>
</protein>
<dbReference type="InterPro" id="IPR034590">
    <property type="entry name" value="POLYCHOME/GIG1"/>
</dbReference>
<sequence length="129" mass="14237">MRLNQAIERRRAPSDGLTIESPIIPEDEGGLNSNVPPAAQLEHNFSTPNSTARLKKPCPPSVSKVSKILIGVANMNAEESEILTPQKKLLNSIDTVGKVVMEELQKLKRTPSAKKAERQKKVRTLMSIR</sequence>
<evidence type="ECO:0000313" key="3">
    <source>
        <dbReference type="Proteomes" id="UP001472677"/>
    </source>
</evidence>
<feature type="region of interest" description="Disordered" evidence="1">
    <location>
        <begin position="1"/>
        <end position="58"/>
    </location>
</feature>
<evidence type="ECO:0000256" key="1">
    <source>
        <dbReference type="SAM" id="MobiDB-lite"/>
    </source>
</evidence>
<accession>A0ABR2E8K2</accession>
<organism evidence="2 3">
    <name type="scientific">Hibiscus sabdariffa</name>
    <name type="common">roselle</name>
    <dbReference type="NCBI Taxonomy" id="183260"/>
    <lineage>
        <taxon>Eukaryota</taxon>
        <taxon>Viridiplantae</taxon>
        <taxon>Streptophyta</taxon>
        <taxon>Embryophyta</taxon>
        <taxon>Tracheophyta</taxon>
        <taxon>Spermatophyta</taxon>
        <taxon>Magnoliopsida</taxon>
        <taxon>eudicotyledons</taxon>
        <taxon>Gunneridae</taxon>
        <taxon>Pentapetalae</taxon>
        <taxon>rosids</taxon>
        <taxon>malvids</taxon>
        <taxon>Malvales</taxon>
        <taxon>Malvaceae</taxon>
        <taxon>Malvoideae</taxon>
        <taxon>Hibiscus</taxon>
    </lineage>
</organism>